<name>A0A0R1SGP5_9LACO</name>
<evidence type="ECO:0000313" key="1">
    <source>
        <dbReference type="EMBL" id="KRL67961.1"/>
    </source>
</evidence>
<organism evidence="1 2">
    <name type="scientific">Lentilactobacillus diolivorans DSM 14421</name>
    <dbReference type="NCBI Taxonomy" id="1423739"/>
    <lineage>
        <taxon>Bacteria</taxon>
        <taxon>Bacillati</taxon>
        <taxon>Bacillota</taxon>
        <taxon>Bacilli</taxon>
        <taxon>Lactobacillales</taxon>
        <taxon>Lactobacillaceae</taxon>
        <taxon>Lentilactobacillus</taxon>
    </lineage>
</organism>
<dbReference type="Proteomes" id="UP000052013">
    <property type="component" value="Unassembled WGS sequence"/>
</dbReference>
<evidence type="ECO:0000313" key="2">
    <source>
        <dbReference type="Proteomes" id="UP000052013"/>
    </source>
</evidence>
<dbReference type="PATRIC" id="fig|1423739.3.peg.2578"/>
<proteinExistence type="predicted"/>
<sequence>MAQVNGSYQYYSLFFTSSYVLKWGRNLPLFESSSSVIKGTGSFSSAFYADFKQFYEK</sequence>
<dbReference type="AlphaFoldDB" id="A0A0R1SGP5"/>
<dbReference type="EMBL" id="AZEY01000028">
    <property type="protein sequence ID" value="KRL67961.1"/>
    <property type="molecule type" value="Genomic_DNA"/>
</dbReference>
<gene>
    <name evidence="1" type="ORF">FC85_GL002477</name>
</gene>
<comment type="caution">
    <text evidence="1">The sequence shown here is derived from an EMBL/GenBank/DDBJ whole genome shotgun (WGS) entry which is preliminary data.</text>
</comment>
<accession>A0A0R1SGP5</accession>
<protein>
    <submittedName>
        <fullName evidence="1">Uncharacterized protein</fullName>
    </submittedName>
</protein>
<reference evidence="1 2" key="1">
    <citation type="journal article" date="2015" name="Genome Announc.">
        <title>Expanding the biotechnology potential of lactobacilli through comparative genomics of 213 strains and associated genera.</title>
        <authorList>
            <person name="Sun Z."/>
            <person name="Harris H.M."/>
            <person name="McCann A."/>
            <person name="Guo C."/>
            <person name="Argimon S."/>
            <person name="Zhang W."/>
            <person name="Yang X."/>
            <person name="Jeffery I.B."/>
            <person name="Cooney J.C."/>
            <person name="Kagawa T.F."/>
            <person name="Liu W."/>
            <person name="Song Y."/>
            <person name="Salvetti E."/>
            <person name="Wrobel A."/>
            <person name="Rasinkangas P."/>
            <person name="Parkhill J."/>
            <person name="Rea M.C."/>
            <person name="O'Sullivan O."/>
            <person name="Ritari J."/>
            <person name="Douillard F.P."/>
            <person name="Paul Ross R."/>
            <person name="Yang R."/>
            <person name="Briner A.E."/>
            <person name="Felis G.E."/>
            <person name="de Vos W.M."/>
            <person name="Barrangou R."/>
            <person name="Klaenhammer T.R."/>
            <person name="Caufield P.W."/>
            <person name="Cui Y."/>
            <person name="Zhang H."/>
            <person name="O'Toole P.W."/>
        </authorList>
    </citation>
    <scope>NUCLEOTIDE SEQUENCE [LARGE SCALE GENOMIC DNA]</scope>
    <source>
        <strain evidence="1 2">DSM 14421</strain>
    </source>
</reference>